<comment type="caution">
    <text evidence="2">The sequence shown here is derived from an EMBL/GenBank/DDBJ whole genome shotgun (WGS) entry which is preliminary data.</text>
</comment>
<dbReference type="RefSeq" id="WP_081943679.1">
    <property type="nucleotide sequence ID" value="NZ_JACEIP010000005.1"/>
</dbReference>
<dbReference type="OrthoDB" id="2326035at2"/>
<dbReference type="AlphaFoldDB" id="A0A7W1X923"/>
<keyword evidence="1" id="KW-0812">Transmembrane</keyword>
<sequence>MLVDILLGLIIFGYAAFTLFRFVKRSKLGKCQACSMKKSCSSPCADLKTDPSKLT</sequence>
<accession>A0A7W1X923</accession>
<evidence type="ECO:0000313" key="3">
    <source>
        <dbReference type="Proteomes" id="UP000530514"/>
    </source>
</evidence>
<dbReference type="Proteomes" id="UP000530514">
    <property type="component" value="Unassembled WGS sequence"/>
</dbReference>
<dbReference type="EMBL" id="JACEIP010000005">
    <property type="protein sequence ID" value="MBA4542276.1"/>
    <property type="molecule type" value="Genomic_DNA"/>
</dbReference>
<gene>
    <name evidence="2" type="ORF">H1164_05085</name>
</gene>
<feature type="transmembrane region" description="Helical" evidence="1">
    <location>
        <begin position="6"/>
        <end position="23"/>
    </location>
</feature>
<protein>
    <submittedName>
        <fullName evidence="2">FeoB-associated Cys-rich membrane protein</fullName>
    </submittedName>
</protein>
<evidence type="ECO:0000313" key="2">
    <source>
        <dbReference type="EMBL" id="MBA4542276.1"/>
    </source>
</evidence>
<keyword evidence="3" id="KW-1185">Reference proteome</keyword>
<dbReference type="Pfam" id="PF12669">
    <property type="entry name" value="FeoB_associated"/>
    <property type="match status" value="1"/>
</dbReference>
<name>A0A7W1X923_9BACL</name>
<keyword evidence="1" id="KW-1133">Transmembrane helix</keyword>
<reference evidence="2 3" key="1">
    <citation type="submission" date="2020-07" db="EMBL/GenBank/DDBJ databases">
        <authorList>
            <person name="Feng H."/>
        </authorList>
    </citation>
    <scope>NUCLEOTIDE SEQUENCE [LARGE SCALE GENOMIC DNA]</scope>
    <source>
        <strain evidence="3">s-11</strain>
    </source>
</reference>
<evidence type="ECO:0000256" key="1">
    <source>
        <dbReference type="SAM" id="Phobius"/>
    </source>
</evidence>
<organism evidence="2 3">
    <name type="scientific">Thermoactinomyces daqus</name>
    <dbReference type="NCBI Taxonomy" id="1329516"/>
    <lineage>
        <taxon>Bacteria</taxon>
        <taxon>Bacillati</taxon>
        <taxon>Bacillota</taxon>
        <taxon>Bacilli</taxon>
        <taxon>Bacillales</taxon>
        <taxon>Thermoactinomycetaceae</taxon>
        <taxon>Thermoactinomyces</taxon>
    </lineage>
</organism>
<proteinExistence type="predicted"/>
<keyword evidence="1" id="KW-0472">Membrane</keyword>